<dbReference type="AlphaFoldDB" id="A0A6N7X4V0"/>
<organism evidence="1 2">
    <name type="scientific">Mogibacterium kristiansenii</name>
    <dbReference type="NCBI Taxonomy" id="2606708"/>
    <lineage>
        <taxon>Bacteria</taxon>
        <taxon>Bacillati</taxon>
        <taxon>Bacillota</taxon>
        <taxon>Clostridia</taxon>
        <taxon>Peptostreptococcales</taxon>
        <taxon>Anaerovoracaceae</taxon>
        <taxon>Mogibacterium</taxon>
    </lineage>
</organism>
<evidence type="ECO:0000313" key="1">
    <source>
        <dbReference type="EMBL" id="MST70657.1"/>
    </source>
</evidence>
<keyword evidence="2" id="KW-1185">Reference proteome</keyword>
<proteinExistence type="predicted"/>
<reference evidence="1 2" key="1">
    <citation type="submission" date="2019-08" db="EMBL/GenBank/DDBJ databases">
        <title>In-depth cultivation of the pig gut microbiome towards novel bacterial diversity and tailored functional studies.</title>
        <authorList>
            <person name="Wylensek D."/>
            <person name="Hitch T.C.A."/>
            <person name="Clavel T."/>
        </authorList>
    </citation>
    <scope>NUCLEOTIDE SEQUENCE [LARGE SCALE GENOMIC DNA]</scope>
    <source>
        <strain evidence="1 2">WCA-MUC-591-APC-4B</strain>
    </source>
</reference>
<sequence>MSEHVNVAVPVSGAESKRRYIDILGTQYEIQFDVPANEMPEEADGCIDVTTHTIKIARLEPARDSVQDLNAYGRKVLRHEITHAFFYESGIWNCSGTVETWGMDETLTDWIAIQSPKLFKVFQELGCL</sequence>
<comment type="caution">
    <text evidence="1">The sequence shown here is derived from an EMBL/GenBank/DDBJ whole genome shotgun (WGS) entry which is preliminary data.</text>
</comment>
<dbReference type="RefSeq" id="WP_154554221.1">
    <property type="nucleotide sequence ID" value="NZ_VUNA01000007.1"/>
</dbReference>
<name>A0A6N7X4V0_9FIRM</name>
<evidence type="ECO:0000313" key="2">
    <source>
        <dbReference type="Proteomes" id="UP000469424"/>
    </source>
</evidence>
<accession>A0A6N7X4V0</accession>
<dbReference type="Proteomes" id="UP000469424">
    <property type="component" value="Unassembled WGS sequence"/>
</dbReference>
<dbReference type="EMBL" id="VUNA01000007">
    <property type="protein sequence ID" value="MST70657.1"/>
    <property type="molecule type" value="Genomic_DNA"/>
</dbReference>
<protein>
    <submittedName>
        <fullName evidence="1">Uncharacterized protein</fullName>
    </submittedName>
</protein>
<gene>
    <name evidence="1" type="ORF">FYJ65_04750</name>
</gene>